<dbReference type="OrthoDB" id="7057004at2"/>
<name>R4JY97_CLOPA</name>
<dbReference type="eggNOG" id="COG3619">
    <property type="taxonomic scope" value="Bacteria"/>
</dbReference>
<feature type="transmembrane region" description="Helical" evidence="1">
    <location>
        <begin position="75"/>
        <end position="94"/>
    </location>
</feature>
<feature type="transmembrane region" description="Helical" evidence="1">
    <location>
        <begin position="214"/>
        <end position="232"/>
    </location>
</feature>
<organism evidence="2 3">
    <name type="scientific">Clostridium pasteurianum BC1</name>
    <dbReference type="NCBI Taxonomy" id="86416"/>
    <lineage>
        <taxon>Bacteria</taxon>
        <taxon>Bacillati</taxon>
        <taxon>Bacillota</taxon>
        <taxon>Clostridia</taxon>
        <taxon>Eubacteriales</taxon>
        <taxon>Clostridiaceae</taxon>
        <taxon>Clostridium</taxon>
    </lineage>
</organism>
<sequence>MIMEHIDSVKKSKIKIHLPSINSESLLLGILLATVGGFLDAYTYIGRGGVFANAQTGNLVLVAIEAVNKNYRQSLIQALPIFAFIIGIMFFEIIKKNSSIFSIGHPERFILIIEIVILFFVGFVPSGALNTIATVTISFVTSLQFASFKKLVDSPYATTMCTGNLRSASIAAYTAFTKKDHKSAIKSLRYFAIVLSFLLGAFCGGFLTSFIGPHAVWASDILLIFSLILLHIENINVPSLG</sequence>
<dbReference type="PATRIC" id="fig|86416.3.peg.748"/>
<dbReference type="EMBL" id="CP003261">
    <property type="protein sequence ID" value="AGK95792.1"/>
    <property type="molecule type" value="Genomic_DNA"/>
</dbReference>
<dbReference type="AlphaFoldDB" id="R4JY97"/>
<keyword evidence="1" id="KW-0812">Transmembrane</keyword>
<feature type="transmembrane region" description="Helical" evidence="1">
    <location>
        <begin position="155"/>
        <end position="176"/>
    </location>
</feature>
<dbReference type="RefSeq" id="WP_015614116.1">
    <property type="nucleotide sequence ID" value="NC_021182.1"/>
</dbReference>
<dbReference type="InterPro" id="IPR010699">
    <property type="entry name" value="DUF1275"/>
</dbReference>
<dbReference type="KEGG" id="cpas:Clopa_0761"/>
<dbReference type="Proteomes" id="UP000013523">
    <property type="component" value="Chromosome"/>
</dbReference>
<dbReference type="PANTHER" id="PTHR37314">
    <property type="entry name" value="SLR0142 PROTEIN"/>
    <property type="match status" value="1"/>
</dbReference>
<accession>R4JY97</accession>
<keyword evidence="3" id="KW-1185">Reference proteome</keyword>
<proteinExistence type="predicted"/>
<evidence type="ECO:0000313" key="3">
    <source>
        <dbReference type="Proteomes" id="UP000013523"/>
    </source>
</evidence>
<dbReference type="Pfam" id="PF06912">
    <property type="entry name" value="DUF1275"/>
    <property type="match status" value="1"/>
</dbReference>
<dbReference type="HOGENOM" id="CLU_079303_0_1_9"/>
<feature type="transmembrane region" description="Helical" evidence="1">
    <location>
        <begin position="115"/>
        <end position="143"/>
    </location>
</feature>
<feature type="transmembrane region" description="Helical" evidence="1">
    <location>
        <begin position="21"/>
        <end position="45"/>
    </location>
</feature>
<protein>
    <submittedName>
        <fullName evidence="2">Putative membrane protein</fullName>
    </submittedName>
</protein>
<dbReference type="PANTHER" id="PTHR37314:SF4">
    <property type="entry name" value="UPF0700 TRANSMEMBRANE PROTEIN YOAK"/>
    <property type="match status" value="1"/>
</dbReference>
<gene>
    <name evidence="2" type="ORF">Clopa_0761</name>
</gene>
<keyword evidence="1" id="KW-1133">Transmembrane helix</keyword>
<reference evidence="2 3" key="1">
    <citation type="submission" date="2012-01" db="EMBL/GenBank/DDBJ databases">
        <title>Complete sequence of chromosome of Clostridium pasteurianum BC1.</title>
        <authorList>
            <consortium name="US DOE Joint Genome Institute"/>
            <person name="Lucas S."/>
            <person name="Han J."/>
            <person name="Lapidus A."/>
            <person name="Cheng J.-F."/>
            <person name="Goodwin L."/>
            <person name="Pitluck S."/>
            <person name="Peters L."/>
            <person name="Mikhailova N."/>
            <person name="Teshima H."/>
            <person name="Detter J.C."/>
            <person name="Han C."/>
            <person name="Tapia R."/>
            <person name="Land M."/>
            <person name="Hauser L."/>
            <person name="Kyrpides N."/>
            <person name="Ivanova N."/>
            <person name="Pagani I."/>
            <person name="Dunn J."/>
            <person name="Taghavi S."/>
            <person name="Francis A."/>
            <person name="van der Lelie D."/>
            <person name="Woyke T."/>
        </authorList>
    </citation>
    <scope>NUCLEOTIDE SEQUENCE [LARGE SCALE GENOMIC DNA]</scope>
    <source>
        <strain evidence="2 3">BC1</strain>
    </source>
</reference>
<feature type="transmembrane region" description="Helical" evidence="1">
    <location>
        <begin position="188"/>
        <end position="208"/>
    </location>
</feature>
<evidence type="ECO:0000313" key="2">
    <source>
        <dbReference type="EMBL" id="AGK95792.1"/>
    </source>
</evidence>
<evidence type="ECO:0000256" key="1">
    <source>
        <dbReference type="SAM" id="Phobius"/>
    </source>
</evidence>
<keyword evidence="1" id="KW-0472">Membrane</keyword>